<proteinExistence type="predicted"/>
<dbReference type="AlphaFoldDB" id="A0A843VZW4"/>
<protein>
    <submittedName>
        <fullName evidence="1">Uncharacterized protein</fullName>
    </submittedName>
</protein>
<organism evidence="1 2">
    <name type="scientific">Colocasia esculenta</name>
    <name type="common">Wild taro</name>
    <name type="synonym">Arum esculentum</name>
    <dbReference type="NCBI Taxonomy" id="4460"/>
    <lineage>
        <taxon>Eukaryota</taxon>
        <taxon>Viridiplantae</taxon>
        <taxon>Streptophyta</taxon>
        <taxon>Embryophyta</taxon>
        <taxon>Tracheophyta</taxon>
        <taxon>Spermatophyta</taxon>
        <taxon>Magnoliopsida</taxon>
        <taxon>Liliopsida</taxon>
        <taxon>Araceae</taxon>
        <taxon>Aroideae</taxon>
        <taxon>Colocasieae</taxon>
        <taxon>Colocasia</taxon>
    </lineage>
</organism>
<comment type="caution">
    <text evidence="1">The sequence shown here is derived from an EMBL/GenBank/DDBJ whole genome shotgun (WGS) entry which is preliminary data.</text>
</comment>
<keyword evidence="2" id="KW-1185">Reference proteome</keyword>
<sequence length="64" mass="6918">KGSSTLLKLEEAEEEEEAKVKALRFQTAPNSKVEVGNSQAQINMGGKCVEQLCPCNARLVSVIL</sequence>
<dbReference type="EMBL" id="NMUH01002285">
    <property type="protein sequence ID" value="MQL99040.1"/>
    <property type="molecule type" value="Genomic_DNA"/>
</dbReference>
<gene>
    <name evidence="1" type="ORF">Taro_031759</name>
</gene>
<accession>A0A843VZW4</accession>
<name>A0A843VZW4_COLES</name>
<reference evidence="1" key="1">
    <citation type="submission" date="2017-07" db="EMBL/GenBank/DDBJ databases">
        <title>Taro Niue Genome Assembly and Annotation.</title>
        <authorList>
            <person name="Atibalentja N."/>
            <person name="Keating K."/>
            <person name="Fields C.J."/>
        </authorList>
    </citation>
    <scope>NUCLEOTIDE SEQUENCE</scope>
    <source>
        <strain evidence="1">Niue_2</strain>
        <tissue evidence="1">Leaf</tissue>
    </source>
</reference>
<dbReference type="Proteomes" id="UP000652761">
    <property type="component" value="Unassembled WGS sequence"/>
</dbReference>
<evidence type="ECO:0000313" key="1">
    <source>
        <dbReference type="EMBL" id="MQL99040.1"/>
    </source>
</evidence>
<evidence type="ECO:0000313" key="2">
    <source>
        <dbReference type="Proteomes" id="UP000652761"/>
    </source>
</evidence>
<feature type="non-terminal residue" evidence="1">
    <location>
        <position position="1"/>
    </location>
</feature>